<proteinExistence type="predicted"/>
<evidence type="ECO:0000256" key="1">
    <source>
        <dbReference type="SAM" id="SignalP"/>
    </source>
</evidence>
<protein>
    <recommendedName>
        <fullName evidence="4">Gluconate 2-dehydrogenase subunit 3</fullName>
    </recommendedName>
</protein>
<feature type="signal peptide" evidence="1">
    <location>
        <begin position="1"/>
        <end position="32"/>
    </location>
</feature>
<dbReference type="PROSITE" id="PS51318">
    <property type="entry name" value="TAT"/>
    <property type="match status" value="1"/>
</dbReference>
<feature type="chain" id="PRO_5017418145" description="Gluconate 2-dehydrogenase subunit 3" evidence="1">
    <location>
        <begin position="33"/>
        <end position="237"/>
    </location>
</feature>
<dbReference type="InterPro" id="IPR006311">
    <property type="entry name" value="TAT_signal"/>
</dbReference>
<accession>A0A1I6AD41</accession>
<evidence type="ECO:0000313" key="2">
    <source>
        <dbReference type="EMBL" id="SFQ66589.1"/>
    </source>
</evidence>
<keyword evidence="3" id="KW-1185">Reference proteome</keyword>
<sequence length="237" mass="26367">MAYRHDTTRRAFLKVVPAATAGIYAAPAAALAAQEPVSNTPELPFWWDKLTGPTAESDEEVFMPWQDTEANRALAVQMEELRDLLLTIGETAGVDTIQMLELRWANGIPKYVNIVGRSGVWGEGLHHYRPEFGWIDRSASASFRTKRTRIVSLYHEIKAIDEEARGYETGLSGQADDDMIDYLFYNRRDALADEMMALPCTCAADFAAKAIIDTVDGAVFSDWESGGLWVEARELVG</sequence>
<dbReference type="STRING" id="93684.SAMN05421853_11773"/>
<evidence type="ECO:0000313" key="3">
    <source>
        <dbReference type="Proteomes" id="UP000243106"/>
    </source>
</evidence>
<dbReference type="Proteomes" id="UP000243106">
    <property type="component" value="Unassembled WGS sequence"/>
</dbReference>
<organism evidence="2 3">
    <name type="scientific">Roseivivax halotolerans</name>
    <dbReference type="NCBI Taxonomy" id="93684"/>
    <lineage>
        <taxon>Bacteria</taxon>
        <taxon>Pseudomonadati</taxon>
        <taxon>Pseudomonadota</taxon>
        <taxon>Alphaproteobacteria</taxon>
        <taxon>Rhodobacterales</taxon>
        <taxon>Roseobacteraceae</taxon>
        <taxon>Roseivivax</taxon>
    </lineage>
</organism>
<gene>
    <name evidence="2" type="ORF">SAMN05421853_11773</name>
</gene>
<name>A0A1I6AD41_9RHOB</name>
<dbReference type="RefSeq" id="WP_139218735.1">
    <property type="nucleotide sequence ID" value="NZ_FOXV01000017.1"/>
</dbReference>
<dbReference type="AlphaFoldDB" id="A0A1I6AD41"/>
<reference evidence="3" key="1">
    <citation type="submission" date="2016-10" db="EMBL/GenBank/DDBJ databases">
        <authorList>
            <person name="Varghese N."/>
            <person name="Submissions S."/>
        </authorList>
    </citation>
    <scope>NUCLEOTIDE SEQUENCE [LARGE SCALE GENOMIC DNA]</scope>
    <source>
        <strain evidence="3">JCM 10271</strain>
    </source>
</reference>
<evidence type="ECO:0008006" key="4">
    <source>
        <dbReference type="Google" id="ProtNLM"/>
    </source>
</evidence>
<dbReference type="EMBL" id="FOXV01000017">
    <property type="protein sequence ID" value="SFQ66589.1"/>
    <property type="molecule type" value="Genomic_DNA"/>
</dbReference>
<keyword evidence="1" id="KW-0732">Signal</keyword>